<evidence type="ECO:0000313" key="2">
    <source>
        <dbReference type="Proteomes" id="UP001642484"/>
    </source>
</evidence>
<reference evidence="1 2" key="1">
    <citation type="submission" date="2024-02" db="EMBL/GenBank/DDBJ databases">
        <authorList>
            <person name="Chen Y."/>
            <person name="Shah S."/>
            <person name="Dougan E. K."/>
            <person name="Thang M."/>
            <person name="Chan C."/>
        </authorList>
    </citation>
    <scope>NUCLEOTIDE SEQUENCE [LARGE SCALE GENOMIC DNA]</scope>
</reference>
<dbReference type="Proteomes" id="UP001642484">
    <property type="component" value="Unassembled WGS sequence"/>
</dbReference>
<proteinExistence type="predicted"/>
<comment type="caution">
    <text evidence="1">The sequence shown here is derived from an EMBL/GenBank/DDBJ whole genome shotgun (WGS) entry which is preliminary data.</text>
</comment>
<name>A0ABP0HV70_9DINO</name>
<protein>
    <submittedName>
        <fullName evidence="1">Uncharacterized protein</fullName>
    </submittedName>
</protein>
<gene>
    <name evidence="1" type="ORF">CCMP2556_LOCUS3511</name>
</gene>
<evidence type="ECO:0000313" key="1">
    <source>
        <dbReference type="EMBL" id="CAK8994105.1"/>
    </source>
</evidence>
<organism evidence="1 2">
    <name type="scientific">Durusdinium trenchii</name>
    <dbReference type="NCBI Taxonomy" id="1381693"/>
    <lineage>
        <taxon>Eukaryota</taxon>
        <taxon>Sar</taxon>
        <taxon>Alveolata</taxon>
        <taxon>Dinophyceae</taxon>
        <taxon>Suessiales</taxon>
        <taxon>Symbiodiniaceae</taxon>
        <taxon>Durusdinium</taxon>
    </lineage>
</organism>
<sequence length="324" mass="37139">MDTKKEEDIKDEKLMKEDVGSASQPNARELIWEAFLKVTEDKNLGDWLQEKYSEPNTFLRAIERIVWGRDGAQSCPDLVTLIPNSDAPELFVGLHQLDYSKDAKSGYFPHMSTLKTHMRSIIFNNFDPFREPLQVKFQDCADRRVDNFTIQYIDGFAKGLICQGIVGLIDLLEWPEDDLNSAELLPLLLSLRFFKALYRHQTDPTKYIYDALRVGHETSEKQAPSALELMGQFKKAMAQLRVSTGKTHPTPTALNMCIAEFNKLVQRKYKVDGPKRKVILSLLRVPEEFVDLLSGHYDKFKHSTSGVPRSACMYQEEVLPESYP</sequence>
<keyword evidence="2" id="KW-1185">Reference proteome</keyword>
<dbReference type="EMBL" id="CAXAMN010001392">
    <property type="protein sequence ID" value="CAK8994105.1"/>
    <property type="molecule type" value="Genomic_DNA"/>
</dbReference>
<accession>A0ABP0HV70</accession>